<protein>
    <submittedName>
        <fullName evidence="1">Uncharacterized protein</fullName>
    </submittedName>
</protein>
<keyword evidence="2" id="KW-1185">Reference proteome</keyword>
<name>A0A2S9YEY5_9BACT</name>
<dbReference type="Proteomes" id="UP000237968">
    <property type="component" value="Unassembled WGS sequence"/>
</dbReference>
<sequence>MILVDELVEWTPSAALVRARVRVGGPFVRAGRLPATILLEYMAQAIAVAEGMGARASGRAGGGSEAGVLLGTRELELEVEEVAVGETLDIAIEQKFADMKLASYACEVRSGARRLAAATVNVMVSGAVEVSA</sequence>
<accession>A0A2S9YEY5</accession>
<comment type="caution">
    <text evidence="1">The sequence shown here is derived from an EMBL/GenBank/DDBJ whole genome shotgun (WGS) entry which is preliminary data.</text>
</comment>
<gene>
    <name evidence="1" type="ORF">ENSA5_13060</name>
</gene>
<proteinExistence type="predicted"/>
<dbReference type="SUPFAM" id="SSF54637">
    <property type="entry name" value="Thioesterase/thiol ester dehydrase-isomerase"/>
    <property type="match status" value="1"/>
</dbReference>
<evidence type="ECO:0000313" key="1">
    <source>
        <dbReference type="EMBL" id="PRQ03684.1"/>
    </source>
</evidence>
<dbReference type="Pfam" id="PF22817">
    <property type="entry name" value="ApeP-like"/>
    <property type="match status" value="1"/>
</dbReference>
<evidence type="ECO:0000313" key="2">
    <source>
        <dbReference type="Proteomes" id="UP000237968"/>
    </source>
</evidence>
<dbReference type="EMBL" id="PVNK01000071">
    <property type="protein sequence ID" value="PRQ03684.1"/>
    <property type="molecule type" value="Genomic_DNA"/>
</dbReference>
<dbReference type="InterPro" id="IPR016776">
    <property type="entry name" value="ApeP-like_dehydratase"/>
</dbReference>
<dbReference type="AlphaFoldDB" id="A0A2S9YEY5"/>
<dbReference type="Gene3D" id="3.10.129.10">
    <property type="entry name" value="Hotdog Thioesterase"/>
    <property type="match status" value="1"/>
</dbReference>
<reference evidence="1 2" key="1">
    <citation type="submission" date="2018-03" db="EMBL/GenBank/DDBJ databases">
        <title>Draft Genome Sequences of the Obligatory Marine Myxobacteria Enhygromyxa salina SWB005.</title>
        <authorList>
            <person name="Poehlein A."/>
            <person name="Moghaddam J.A."/>
            <person name="Harms H."/>
            <person name="Alanjari M."/>
            <person name="Koenig G.M."/>
            <person name="Daniel R."/>
            <person name="Schaeberle T.F."/>
        </authorList>
    </citation>
    <scope>NUCLEOTIDE SEQUENCE [LARGE SCALE GENOMIC DNA]</scope>
    <source>
        <strain evidence="1 2">SWB005</strain>
    </source>
</reference>
<organism evidence="1 2">
    <name type="scientific">Enhygromyxa salina</name>
    <dbReference type="NCBI Taxonomy" id="215803"/>
    <lineage>
        <taxon>Bacteria</taxon>
        <taxon>Pseudomonadati</taxon>
        <taxon>Myxococcota</taxon>
        <taxon>Polyangia</taxon>
        <taxon>Nannocystales</taxon>
        <taxon>Nannocystaceae</taxon>
        <taxon>Enhygromyxa</taxon>
    </lineage>
</organism>
<dbReference type="InterPro" id="IPR029069">
    <property type="entry name" value="HotDog_dom_sf"/>
</dbReference>